<comment type="caution">
    <text evidence="1">The sequence shown here is derived from an EMBL/GenBank/DDBJ whole genome shotgun (WGS) entry which is preliminary data.</text>
</comment>
<organism evidence="1 2">
    <name type="scientific">Eumeta variegata</name>
    <name type="common">Bagworm moth</name>
    <name type="synonym">Eumeta japonica</name>
    <dbReference type="NCBI Taxonomy" id="151549"/>
    <lineage>
        <taxon>Eukaryota</taxon>
        <taxon>Metazoa</taxon>
        <taxon>Ecdysozoa</taxon>
        <taxon>Arthropoda</taxon>
        <taxon>Hexapoda</taxon>
        <taxon>Insecta</taxon>
        <taxon>Pterygota</taxon>
        <taxon>Neoptera</taxon>
        <taxon>Endopterygota</taxon>
        <taxon>Lepidoptera</taxon>
        <taxon>Glossata</taxon>
        <taxon>Ditrysia</taxon>
        <taxon>Tineoidea</taxon>
        <taxon>Psychidae</taxon>
        <taxon>Oiketicinae</taxon>
        <taxon>Eumeta</taxon>
    </lineage>
</organism>
<evidence type="ECO:0000313" key="1">
    <source>
        <dbReference type="EMBL" id="GBP85237.1"/>
    </source>
</evidence>
<dbReference type="Proteomes" id="UP000299102">
    <property type="component" value="Unassembled WGS sequence"/>
</dbReference>
<accession>A0A4C1ZF51</accession>
<name>A0A4C1ZF51_EUMVA</name>
<proteinExistence type="predicted"/>
<dbReference type="EMBL" id="BGZK01001724">
    <property type="protein sequence ID" value="GBP85237.1"/>
    <property type="molecule type" value="Genomic_DNA"/>
</dbReference>
<reference evidence="1 2" key="1">
    <citation type="journal article" date="2019" name="Commun. Biol.">
        <title>The bagworm genome reveals a unique fibroin gene that provides high tensile strength.</title>
        <authorList>
            <person name="Kono N."/>
            <person name="Nakamura H."/>
            <person name="Ohtoshi R."/>
            <person name="Tomita M."/>
            <person name="Numata K."/>
            <person name="Arakawa K."/>
        </authorList>
    </citation>
    <scope>NUCLEOTIDE SEQUENCE [LARGE SCALE GENOMIC DNA]</scope>
</reference>
<sequence>MAIYFYVDDEGKHRKFFLDRPGSGRRFYETLFYVKFLTRIGTVHISILHIDKTYIIFSIKLLPNKNPGSIITSVCRKCGRMRFSEKNSCPEGIRRIVWVVIKKSDLPPLSQKLGTLLAVWLSGHVGVPYMVSGSRASASARVDARATVRRPCSLGEKINITGSAWPRGGEGGVGVHRHDPLARILGACTCRPGTRPRSFLLNLFFFSHRFCFLPLFETIAWIHFDLGGINEAGLKISRFSLIQE</sequence>
<keyword evidence="2" id="KW-1185">Reference proteome</keyword>
<evidence type="ECO:0000313" key="2">
    <source>
        <dbReference type="Proteomes" id="UP000299102"/>
    </source>
</evidence>
<gene>
    <name evidence="1" type="ORF">EVAR_55816_1</name>
</gene>
<protein>
    <submittedName>
        <fullName evidence="1">Uncharacterized protein</fullName>
    </submittedName>
</protein>
<dbReference type="AlphaFoldDB" id="A0A4C1ZF51"/>